<evidence type="ECO:0000256" key="5">
    <source>
        <dbReference type="ARBA" id="ARBA00022989"/>
    </source>
</evidence>
<keyword evidence="3 8" id="KW-0812">Transmembrane</keyword>
<keyword evidence="5 8" id="KW-1133">Transmembrane helix</keyword>
<dbReference type="PANTHER" id="PTHR12316">
    <property type="entry name" value="NINJURIN-RELATED"/>
    <property type="match status" value="1"/>
</dbReference>
<feature type="transmembrane region" description="Helical" evidence="8">
    <location>
        <begin position="56"/>
        <end position="76"/>
    </location>
</feature>
<dbReference type="PANTHER" id="PTHR12316:SF17">
    <property type="entry name" value="NINJURIN C, ISOFORM D"/>
    <property type="match status" value="1"/>
</dbReference>
<evidence type="ECO:0000256" key="6">
    <source>
        <dbReference type="ARBA" id="ARBA00023136"/>
    </source>
</evidence>
<comment type="caution">
    <text evidence="9">The sequence shown here is derived from an EMBL/GenBank/DDBJ whole genome shotgun (WGS) entry which is preliminary data.</text>
</comment>
<dbReference type="GO" id="GO:0042246">
    <property type="term" value="P:tissue regeneration"/>
    <property type="evidence" value="ECO:0007669"/>
    <property type="project" value="InterPro"/>
</dbReference>
<evidence type="ECO:0000256" key="7">
    <source>
        <dbReference type="SAM" id="MobiDB-lite"/>
    </source>
</evidence>
<feature type="region of interest" description="Disordered" evidence="7">
    <location>
        <begin position="88"/>
        <end position="108"/>
    </location>
</feature>
<dbReference type="EMBL" id="VSRR010031249">
    <property type="protein sequence ID" value="MPC70510.1"/>
    <property type="molecule type" value="Genomic_DNA"/>
</dbReference>
<evidence type="ECO:0000313" key="10">
    <source>
        <dbReference type="Proteomes" id="UP000324222"/>
    </source>
</evidence>
<evidence type="ECO:0000256" key="8">
    <source>
        <dbReference type="SAM" id="Phobius"/>
    </source>
</evidence>
<keyword evidence="10" id="KW-1185">Reference proteome</keyword>
<reference evidence="9 10" key="1">
    <citation type="submission" date="2019-05" db="EMBL/GenBank/DDBJ databases">
        <title>Another draft genome of Portunus trituberculatus and its Hox gene families provides insights of decapod evolution.</title>
        <authorList>
            <person name="Jeong J.-H."/>
            <person name="Song I."/>
            <person name="Kim S."/>
            <person name="Choi T."/>
            <person name="Kim D."/>
            <person name="Ryu S."/>
            <person name="Kim W."/>
        </authorList>
    </citation>
    <scope>NUCLEOTIDE SEQUENCE [LARGE SCALE GENOMIC DNA]</scope>
    <source>
        <tissue evidence="9">Muscle</tissue>
    </source>
</reference>
<dbReference type="Proteomes" id="UP000324222">
    <property type="component" value="Unassembled WGS sequence"/>
</dbReference>
<dbReference type="GO" id="GO:0016020">
    <property type="term" value="C:membrane"/>
    <property type="evidence" value="ECO:0007669"/>
    <property type="project" value="UniProtKB-SubCell"/>
</dbReference>
<name>A0A5B7HDX1_PORTR</name>
<dbReference type="AlphaFoldDB" id="A0A5B7HDX1"/>
<keyword evidence="6 8" id="KW-0472">Membrane</keyword>
<dbReference type="OrthoDB" id="6114058at2759"/>
<dbReference type="Pfam" id="PF04923">
    <property type="entry name" value="Ninjurin"/>
    <property type="match status" value="1"/>
</dbReference>
<organism evidence="9 10">
    <name type="scientific">Portunus trituberculatus</name>
    <name type="common">Swimming crab</name>
    <name type="synonym">Neptunus trituberculatus</name>
    <dbReference type="NCBI Taxonomy" id="210409"/>
    <lineage>
        <taxon>Eukaryota</taxon>
        <taxon>Metazoa</taxon>
        <taxon>Ecdysozoa</taxon>
        <taxon>Arthropoda</taxon>
        <taxon>Crustacea</taxon>
        <taxon>Multicrustacea</taxon>
        <taxon>Malacostraca</taxon>
        <taxon>Eumalacostraca</taxon>
        <taxon>Eucarida</taxon>
        <taxon>Decapoda</taxon>
        <taxon>Pleocyemata</taxon>
        <taxon>Brachyura</taxon>
        <taxon>Eubrachyura</taxon>
        <taxon>Portunoidea</taxon>
        <taxon>Portunidae</taxon>
        <taxon>Portuninae</taxon>
        <taxon>Portunus</taxon>
    </lineage>
</organism>
<comment type="similarity">
    <text evidence="2">Belongs to the ninjurin family.</text>
</comment>
<feature type="transmembrane region" description="Helical" evidence="8">
    <location>
        <begin position="20"/>
        <end position="36"/>
    </location>
</feature>
<accession>A0A5B7HDX1</accession>
<evidence type="ECO:0000256" key="2">
    <source>
        <dbReference type="ARBA" id="ARBA00008141"/>
    </source>
</evidence>
<evidence type="ECO:0000256" key="4">
    <source>
        <dbReference type="ARBA" id="ARBA00022889"/>
    </source>
</evidence>
<keyword evidence="4" id="KW-0130">Cell adhesion</keyword>
<evidence type="ECO:0000313" key="9">
    <source>
        <dbReference type="EMBL" id="MPC70510.1"/>
    </source>
</evidence>
<dbReference type="GO" id="GO:0007155">
    <property type="term" value="P:cell adhesion"/>
    <property type="evidence" value="ECO:0007669"/>
    <property type="project" value="UniProtKB-KW"/>
</dbReference>
<evidence type="ECO:0000256" key="1">
    <source>
        <dbReference type="ARBA" id="ARBA00004141"/>
    </source>
</evidence>
<evidence type="ECO:0000256" key="3">
    <source>
        <dbReference type="ARBA" id="ARBA00022692"/>
    </source>
</evidence>
<proteinExistence type="inferred from homology"/>
<gene>
    <name evidence="9" type="primary">NINJ1_1</name>
    <name evidence="9" type="ORF">E2C01_064760</name>
</gene>
<dbReference type="InterPro" id="IPR007007">
    <property type="entry name" value="Ninjurin"/>
</dbReference>
<protein>
    <submittedName>
        <fullName evidence="9">Ninjurin-1</fullName>
    </submittedName>
</protein>
<comment type="subcellular location">
    <subcellularLocation>
        <location evidence="1">Membrane</location>
        <topology evidence="1">Multi-pass membrane protein</topology>
    </subcellularLocation>
</comment>
<sequence length="108" mass="11990">MHENNITTPRYVRGHNNIKIIFPTFQVSAGVVLILAERFDINKEEDQEHGDWMNTLVTCIIFIVLIINVFVASLGVDVADPFQPPSYPGLASSTTLSPLDVFKGPNYG</sequence>